<sequence>MSLSPFTQRPILGRAMGEYLIDIWTTACETLGLAAEQWQPPTQELQRLLPDWADDQIQAAPRETSYVADDGFPAELSANWSGAHPELRMLFDCLSDVPHRAGVTDPRSSLWSGSSLFTSISRLFRQPVAAPLWHSMAWRAPNPPAHKVYFGLYGWPLARRGAVVDRAMQLVGLGRAWEHARHRIENGARYGSREIEFVGLDIGDSAVARVKIYYRHQGVDVAEMNRVASVALHHDEGRALAAYRMLTGGRDDAGDAPLTCLAFRSGYQQAVEATTYLRMPSLTTCEQESVERTSALMESEGVPAQRFVALTEAFSPRRSDGGRGVLELVSHRARRSGDVTTYFRFPTFSQPAALPVASAQRA</sequence>
<dbReference type="Proteomes" id="UP000680750">
    <property type="component" value="Chromosome"/>
</dbReference>
<evidence type="ECO:0000313" key="1">
    <source>
        <dbReference type="EMBL" id="BCJ26677.1"/>
    </source>
</evidence>
<gene>
    <name evidence="1" type="ORF">Asera_07850</name>
</gene>
<dbReference type="AlphaFoldDB" id="A0A810KUV2"/>
<dbReference type="RefSeq" id="WP_212804507.1">
    <property type="nucleotide sequence ID" value="NZ_AP023354.1"/>
</dbReference>
<protein>
    <recommendedName>
        <fullName evidence="3">DMATS type aromatic prenyltransferase</fullName>
    </recommendedName>
</protein>
<proteinExistence type="predicted"/>
<evidence type="ECO:0000313" key="2">
    <source>
        <dbReference type="Proteomes" id="UP000680750"/>
    </source>
</evidence>
<dbReference type="EMBL" id="AP023354">
    <property type="protein sequence ID" value="BCJ26677.1"/>
    <property type="molecule type" value="Genomic_DNA"/>
</dbReference>
<dbReference type="KEGG" id="aser:Asera_07850"/>
<accession>A0A810KUV2</accession>
<name>A0A810KUV2_9ACTN</name>
<organism evidence="1 2">
    <name type="scientific">Actinocatenispora sera</name>
    <dbReference type="NCBI Taxonomy" id="390989"/>
    <lineage>
        <taxon>Bacteria</taxon>
        <taxon>Bacillati</taxon>
        <taxon>Actinomycetota</taxon>
        <taxon>Actinomycetes</taxon>
        <taxon>Micromonosporales</taxon>
        <taxon>Micromonosporaceae</taxon>
        <taxon>Actinocatenispora</taxon>
    </lineage>
</organism>
<evidence type="ECO:0008006" key="3">
    <source>
        <dbReference type="Google" id="ProtNLM"/>
    </source>
</evidence>
<reference evidence="1" key="1">
    <citation type="submission" date="2020-08" db="EMBL/GenBank/DDBJ databases">
        <title>Whole genome shotgun sequence of Actinocatenispora sera NBRC 101916.</title>
        <authorList>
            <person name="Komaki H."/>
            <person name="Tamura T."/>
        </authorList>
    </citation>
    <scope>NUCLEOTIDE SEQUENCE</scope>
    <source>
        <strain evidence="1">NBRC 101916</strain>
    </source>
</reference>
<keyword evidence="2" id="KW-1185">Reference proteome</keyword>